<dbReference type="EMBL" id="BLXT01001321">
    <property type="protein sequence ID" value="GFN84712.1"/>
    <property type="molecule type" value="Genomic_DNA"/>
</dbReference>
<evidence type="ECO:0000313" key="1">
    <source>
        <dbReference type="EMBL" id="GFN84712.1"/>
    </source>
</evidence>
<reference evidence="1 2" key="1">
    <citation type="journal article" date="2021" name="Elife">
        <title>Chloroplast acquisition without the gene transfer in kleptoplastic sea slugs, Plakobranchus ocellatus.</title>
        <authorList>
            <person name="Maeda T."/>
            <person name="Takahashi S."/>
            <person name="Yoshida T."/>
            <person name="Shimamura S."/>
            <person name="Takaki Y."/>
            <person name="Nagai Y."/>
            <person name="Toyoda A."/>
            <person name="Suzuki Y."/>
            <person name="Arimoto A."/>
            <person name="Ishii H."/>
            <person name="Satoh N."/>
            <person name="Nishiyama T."/>
            <person name="Hasebe M."/>
            <person name="Maruyama T."/>
            <person name="Minagawa J."/>
            <person name="Obokata J."/>
            <person name="Shigenobu S."/>
        </authorList>
    </citation>
    <scope>NUCLEOTIDE SEQUENCE [LARGE SCALE GENOMIC DNA]</scope>
</reference>
<keyword evidence="2" id="KW-1185">Reference proteome</keyword>
<name>A0AAV3YR12_9GAST</name>
<dbReference type="AlphaFoldDB" id="A0AAV3YR12"/>
<proteinExistence type="predicted"/>
<organism evidence="1 2">
    <name type="scientific">Plakobranchus ocellatus</name>
    <dbReference type="NCBI Taxonomy" id="259542"/>
    <lineage>
        <taxon>Eukaryota</taxon>
        <taxon>Metazoa</taxon>
        <taxon>Spiralia</taxon>
        <taxon>Lophotrochozoa</taxon>
        <taxon>Mollusca</taxon>
        <taxon>Gastropoda</taxon>
        <taxon>Heterobranchia</taxon>
        <taxon>Euthyneura</taxon>
        <taxon>Panpulmonata</taxon>
        <taxon>Sacoglossa</taxon>
        <taxon>Placobranchoidea</taxon>
        <taxon>Plakobranchidae</taxon>
        <taxon>Plakobranchus</taxon>
    </lineage>
</organism>
<accession>A0AAV3YR12</accession>
<evidence type="ECO:0000313" key="2">
    <source>
        <dbReference type="Proteomes" id="UP000735302"/>
    </source>
</evidence>
<sequence>MSSNCIFPAKEDSPVLLLQHLTFSTQWKAGITHDPRMDIRGLEPVRLELPLGRIGIQGPVEKCSRKKRCGTDPPPFGCYKASKSVSIDSRSVATAYTDSEAACEAAAMPSEESCLWEKKILPIKEKNRYLAT</sequence>
<gene>
    <name evidence="1" type="ORF">PoB_001121800</name>
</gene>
<comment type="caution">
    <text evidence="1">The sequence shown here is derived from an EMBL/GenBank/DDBJ whole genome shotgun (WGS) entry which is preliminary data.</text>
</comment>
<protein>
    <submittedName>
        <fullName evidence="1">Uncharacterized protein</fullName>
    </submittedName>
</protein>
<dbReference type="Proteomes" id="UP000735302">
    <property type="component" value="Unassembled WGS sequence"/>
</dbReference>